<dbReference type="EMBL" id="AFRT01002248">
    <property type="protein sequence ID" value="ELU38161.1"/>
    <property type="molecule type" value="Genomic_DNA"/>
</dbReference>
<comment type="similarity">
    <text evidence="1">Belongs to the CSN12 family.</text>
</comment>
<dbReference type="PANTHER" id="PTHR12732:SF0">
    <property type="entry name" value="PCI DOMAIN-CONTAINING PROTEIN 2"/>
    <property type="match status" value="1"/>
</dbReference>
<dbReference type="SMART" id="SM00753">
    <property type="entry name" value="PAM"/>
    <property type="match status" value="1"/>
</dbReference>
<evidence type="ECO:0000313" key="3">
    <source>
        <dbReference type="EMBL" id="ELU38161.1"/>
    </source>
</evidence>
<protein>
    <submittedName>
        <fullName evidence="3">COP9 signalosome complex subunit 12</fullName>
    </submittedName>
</protein>
<gene>
    <name evidence="3" type="ORF">AG1IA_07826</name>
</gene>
<keyword evidence="4" id="KW-1185">Reference proteome</keyword>
<name>L8WIV9_THACA</name>
<proteinExistence type="inferred from homology"/>
<accession>L8WIV9</accession>
<dbReference type="OMA" id="ESQTNWI"/>
<dbReference type="PANTHER" id="PTHR12732">
    <property type="entry name" value="UNCHARACTERIZED PROTEASOME COMPONENT REGION PCI-CONTAINING"/>
    <property type="match status" value="1"/>
</dbReference>
<dbReference type="GO" id="GO:0016973">
    <property type="term" value="P:poly(A)+ mRNA export from nucleus"/>
    <property type="evidence" value="ECO:0007669"/>
    <property type="project" value="TreeGrafter"/>
</dbReference>
<dbReference type="GO" id="GO:0003690">
    <property type="term" value="F:double-stranded DNA binding"/>
    <property type="evidence" value="ECO:0007669"/>
    <property type="project" value="InterPro"/>
</dbReference>
<dbReference type="OrthoDB" id="10252687at2759"/>
<dbReference type="GO" id="GO:0006368">
    <property type="term" value="P:transcription elongation by RNA polymerase II"/>
    <property type="evidence" value="ECO:0007669"/>
    <property type="project" value="TreeGrafter"/>
</dbReference>
<evidence type="ECO:0000256" key="1">
    <source>
        <dbReference type="ARBA" id="ARBA00025771"/>
    </source>
</evidence>
<dbReference type="Pfam" id="PF01399">
    <property type="entry name" value="PCI"/>
    <property type="match status" value="1"/>
</dbReference>
<comment type="caution">
    <text evidence="3">The sequence shown here is derived from an EMBL/GenBank/DDBJ whole genome shotgun (WGS) entry which is preliminary data.</text>
</comment>
<dbReference type="Proteomes" id="UP000011668">
    <property type="component" value="Unassembled WGS sequence"/>
</dbReference>
<reference evidence="3 4" key="1">
    <citation type="journal article" date="2013" name="Nat. Commun.">
        <title>The evolution and pathogenic mechanisms of the rice sheath blight pathogen.</title>
        <authorList>
            <person name="Zheng A."/>
            <person name="Lin R."/>
            <person name="Xu L."/>
            <person name="Qin P."/>
            <person name="Tang C."/>
            <person name="Ai P."/>
            <person name="Zhang D."/>
            <person name="Liu Y."/>
            <person name="Sun Z."/>
            <person name="Feng H."/>
            <person name="Wang Y."/>
            <person name="Chen Y."/>
            <person name="Liang X."/>
            <person name="Fu R."/>
            <person name="Li Q."/>
            <person name="Zhang J."/>
            <person name="Yu X."/>
            <person name="Xie Z."/>
            <person name="Ding L."/>
            <person name="Guan P."/>
            <person name="Tang J."/>
            <person name="Liang Y."/>
            <person name="Wang S."/>
            <person name="Deng Q."/>
            <person name="Li S."/>
            <person name="Zhu J."/>
            <person name="Wang L."/>
            <person name="Liu H."/>
            <person name="Li P."/>
        </authorList>
    </citation>
    <scope>NUCLEOTIDE SEQUENCE [LARGE SCALE GENOMIC DNA]</scope>
    <source>
        <strain evidence="4">AG-1 IA</strain>
    </source>
</reference>
<evidence type="ECO:0000313" key="4">
    <source>
        <dbReference type="Proteomes" id="UP000011668"/>
    </source>
</evidence>
<dbReference type="STRING" id="983506.L8WIV9"/>
<sequence>MLLQGVNRIALSRNIMRAIHANADIPPLEQYPRADQVTYKYYVGLINFLNENHQAAEEDLTYAFYHCHRASDRNQELILTYLVPLRLCRGILPSNTLFTRFPRLGELYSPFVIAIKNGDLRGYDEALLWAERRLTDMGTYLTVEKAREICVRDWLVHEKFHQVPISLFHAGFLAAGQEMEAVEAECMVANMIHKGYIRGYISHEKQTAVLSKTAAFPAFTERKSA</sequence>
<dbReference type="GO" id="GO:0000973">
    <property type="term" value="P:post-transcriptional tethering of RNA polymerase II gene DNA at nuclear periphery"/>
    <property type="evidence" value="ECO:0007669"/>
    <property type="project" value="TreeGrafter"/>
</dbReference>
<dbReference type="InterPro" id="IPR045114">
    <property type="entry name" value="Csn12-like"/>
</dbReference>
<dbReference type="Gene3D" id="1.10.10.10">
    <property type="entry name" value="Winged helix-like DNA-binding domain superfamily/Winged helix DNA-binding domain"/>
    <property type="match status" value="1"/>
</dbReference>
<feature type="domain" description="PCI" evidence="2">
    <location>
        <begin position="37"/>
        <end position="215"/>
    </location>
</feature>
<dbReference type="GO" id="GO:0003723">
    <property type="term" value="F:RNA binding"/>
    <property type="evidence" value="ECO:0007669"/>
    <property type="project" value="InterPro"/>
</dbReference>
<dbReference type="AlphaFoldDB" id="L8WIV9"/>
<evidence type="ECO:0000259" key="2">
    <source>
        <dbReference type="PROSITE" id="PS50250"/>
    </source>
</evidence>
<dbReference type="PROSITE" id="PS50250">
    <property type="entry name" value="PCI"/>
    <property type="match status" value="1"/>
</dbReference>
<dbReference type="GO" id="GO:0070390">
    <property type="term" value="C:transcription export complex 2"/>
    <property type="evidence" value="ECO:0007669"/>
    <property type="project" value="TreeGrafter"/>
</dbReference>
<organism evidence="3 4">
    <name type="scientific">Thanatephorus cucumeris (strain AG1-IA)</name>
    <name type="common">Rice sheath blight fungus</name>
    <name type="synonym">Rhizoctonia solani</name>
    <dbReference type="NCBI Taxonomy" id="983506"/>
    <lineage>
        <taxon>Eukaryota</taxon>
        <taxon>Fungi</taxon>
        <taxon>Dikarya</taxon>
        <taxon>Basidiomycota</taxon>
        <taxon>Agaricomycotina</taxon>
        <taxon>Agaricomycetes</taxon>
        <taxon>Cantharellales</taxon>
        <taxon>Ceratobasidiaceae</taxon>
        <taxon>Rhizoctonia</taxon>
        <taxon>Rhizoctonia solani AG-1</taxon>
    </lineage>
</organism>
<dbReference type="InterPro" id="IPR036388">
    <property type="entry name" value="WH-like_DNA-bd_sf"/>
</dbReference>
<dbReference type="InterPro" id="IPR000717">
    <property type="entry name" value="PCI_dom"/>
</dbReference>
<dbReference type="HOGENOM" id="CLU_031567_0_0_1"/>